<protein>
    <submittedName>
        <fullName evidence="1">Uncharacterized protein</fullName>
    </submittedName>
</protein>
<dbReference type="Proteomes" id="UP001305647">
    <property type="component" value="Unassembled WGS sequence"/>
</dbReference>
<organism evidence="1 2">
    <name type="scientific">Parathielavia hyrcaniae</name>
    <dbReference type="NCBI Taxonomy" id="113614"/>
    <lineage>
        <taxon>Eukaryota</taxon>
        <taxon>Fungi</taxon>
        <taxon>Dikarya</taxon>
        <taxon>Ascomycota</taxon>
        <taxon>Pezizomycotina</taxon>
        <taxon>Sordariomycetes</taxon>
        <taxon>Sordariomycetidae</taxon>
        <taxon>Sordariales</taxon>
        <taxon>Chaetomiaceae</taxon>
        <taxon>Parathielavia</taxon>
    </lineage>
</organism>
<evidence type="ECO:0000313" key="1">
    <source>
        <dbReference type="EMBL" id="KAK4105167.1"/>
    </source>
</evidence>
<sequence>MASSEGGGIASERRSCKCGFISNPNPIPLHPIHLSHLSLPCKSLHCATHRRWACRGAEIIPAICKGGHDAGASDSVPFAVISADAVTVSHSHGRQKHTESIPRDWRPLEWFNFWDACLGSPSIALLRRSLPQQEHATKYSKGVPQYSVTMME</sequence>
<gene>
    <name evidence="1" type="ORF">N658DRAFT_109868</name>
</gene>
<dbReference type="AlphaFoldDB" id="A0AAN6Q7Q8"/>
<proteinExistence type="predicted"/>
<accession>A0AAN6Q7Q8</accession>
<evidence type="ECO:0000313" key="2">
    <source>
        <dbReference type="Proteomes" id="UP001305647"/>
    </source>
</evidence>
<reference evidence="1" key="1">
    <citation type="journal article" date="2023" name="Mol. Phylogenet. Evol.">
        <title>Genome-scale phylogeny and comparative genomics of the fungal order Sordariales.</title>
        <authorList>
            <person name="Hensen N."/>
            <person name="Bonometti L."/>
            <person name="Westerberg I."/>
            <person name="Brannstrom I.O."/>
            <person name="Guillou S."/>
            <person name="Cros-Aarteil S."/>
            <person name="Calhoun S."/>
            <person name="Haridas S."/>
            <person name="Kuo A."/>
            <person name="Mondo S."/>
            <person name="Pangilinan J."/>
            <person name="Riley R."/>
            <person name="LaButti K."/>
            <person name="Andreopoulos B."/>
            <person name="Lipzen A."/>
            <person name="Chen C."/>
            <person name="Yan M."/>
            <person name="Daum C."/>
            <person name="Ng V."/>
            <person name="Clum A."/>
            <person name="Steindorff A."/>
            <person name="Ohm R.A."/>
            <person name="Martin F."/>
            <person name="Silar P."/>
            <person name="Natvig D.O."/>
            <person name="Lalanne C."/>
            <person name="Gautier V."/>
            <person name="Ament-Velasquez S.L."/>
            <person name="Kruys A."/>
            <person name="Hutchinson M.I."/>
            <person name="Powell A.J."/>
            <person name="Barry K."/>
            <person name="Miller A.N."/>
            <person name="Grigoriev I.V."/>
            <person name="Debuchy R."/>
            <person name="Gladieux P."/>
            <person name="Hiltunen Thoren M."/>
            <person name="Johannesson H."/>
        </authorList>
    </citation>
    <scope>NUCLEOTIDE SEQUENCE</scope>
    <source>
        <strain evidence="1">CBS 757.83</strain>
    </source>
</reference>
<reference evidence="1" key="2">
    <citation type="submission" date="2023-05" db="EMBL/GenBank/DDBJ databases">
        <authorList>
            <consortium name="Lawrence Berkeley National Laboratory"/>
            <person name="Steindorff A."/>
            <person name="Hensen N."/>
            <person name="Bonometti L."/>
            <person name="Westerberg I."/>
            <person name="Brannstrom I.O."/>
            <person name="Guillou S."/>
            <person name="Cros-Aarteil S."/>
            <person name="Calhoun S."/>
            <person name="Haridas S."/>
            <person name="Kuo A."/>
            <person name="Mondo S."/>
            <person name="Pangilinan J."/>
            <person name="Riley R."/>
            <person name="Labutti K."/>
            <person name="Andreopoulos B."/>
            <person name="Lipzen A."/>
            <person name="Chen C."/>
            <person name="Yanf M."/>
            <person name="Daum C."/>
            <person name="Ng V."/>
            <person name="Clum A."/>
            <person name="Ohm R."/>
            <person name="Martin F."/>
            <person name="Silar P."/>
            <person name="Natvig D."/>
            <person name="Lalanne C."/>
            <person name="Gautier V."/>
            <person name="Ament-Velasquez S.L."/>
            <person name="Kruys A."/>
            <person name="Hutchinson M.I."/>
            <person name="Powell A.J."/>
            <person name="Barry K."/>
            <person name="Miller A.N."/>
            <person name="Grigoriev I.V."/>
            <person name="Debuchy R."/>
            <person name="Gladieux P."/>
            <person name="Thoren M.H."/>
            <person name="Johannesson H."/>
        </authorList>
    </citation>
    <scope>NUCLEOTIDE SEQUENCE</scope>
    <source>
        <strain evidence="1">CBS 757.83</strain>
    </source>
</reference>
<name>A0AAN6Q7Q8_9PEZI</name>
<dbReference type="EMBL" id="MU863625">
    <property type="protein sequence ID" value="KAK4105167.1"/>
    <property type="molecule type" value="Genomic_DNA"/>
</dbReference>
<comment type="caution">
    <text evidence="1">The sequence shown here is derived from an EMBL/GenBank/DDBJ whole genome shotgun (WGS) entry which is preliminary data.</text>
</comment>
<keyword evidence="2" id="KW-1185">Reference proteome</keyword>